<dbReference type="HOGENOM" id="CLU_2326497_0_0_1"/>
<dbReference type="EMBL" id="JH994052">
    <property type="protein sequence ID" value="ELQ74297.1"/>
    <property type="molecule type" value="Genomic_DNA"/>
</dbReference>
<dbReference type="InParanoid" id="L7JU79"/>
<accession>L7JU79</accession>
<feature type="non-terminal residue" evidence="1">
    <location>
        <position position="1"/>
    </location>
</feature>
<gene>
    <name evidence="1" type="ORF">THOM_2786</name>
</gene>
<dbReference type="VEuPathDB" id="MicrosporidiaDB:THOM_2786"/>
<dbReference type="AlphaFoldDB" id="L7JU79"/>
<dbReference type="Proteomes" id="UP000011185">
    <property type="component" value="Unassembled WGS sequence"/>
</dbReference>
<organism evidence="1 2">
    <name type="scientific">Trachipleistophora hominis</name>
    <name type="common">Microsporidian parasite</name>
    <dbReference type="NCBI Taxonomy" id="72359"/>
    <lineage>
        <taxon>Eukaryota</taxon>
        <taxon>Fungi</taxon>
        <taxon>Fungi incertae sedis</taxon>
        <taxon>Microsporidia</taxon>
        <taxon>Pleistophoridae</taxon>
        <taxon>Trachipleistophora</taxon>
    </lineage>
</organism>
<reference evidence="1 2" key="1">
    <citation type="journal article" date="2012" name="PLoS Pathog.">
        <title>The genome of the obligate intracellular parasite Trachipleistophora hominis: new insights into microsporidian genome dynamics and reductive evolution.</title>
        <authorList>
            <person name="Heinz E."/>
            <person name="Williams T.A."/>
            <person name="Nakjang S."/>
            <person name="Noel C.J."/>
            <person name="Swan D.C."/>
            <person name="Goldberg A.V."/>
            <person name="Harris S.R."/>
            <person name="Weinmaier T."/>
            <person name="Markert S."/>
            <person name="Becher D."/>
            <person name="Bernhardt J."/>
            <person name="Dagan T."/>
            <person name="Hacker C."/>
            <person name="Lucocq J.M."/>
            <person name="Schweder T."/>
            <person name="Rattei T."/>
            <person name="Hall N."/>
            <person name="Hirt R.P."/>
            <person name="Embley T.M."/>
        </authorList>
    </citation>
    <scope>NUCLEOTIDE SEQUENCE [LARGE SCALE GENOMIC DNA]</scope>
</reference>
<proteinExistence type="predicted"/>
<protein>
    <submittedName>
        <fullName evidence="1">Uncharacterized protein</fullName>
    </submittedName>
</protein>
<keyword evidence="2" id="KW-1185">Reference proteome</keyword>
<name>L7JU79_TRAHO</name>
<evidence type="ECO:0000313" key="1">
    <source>
        <dbReference type="EMBL" id="ELQ74297.1"/>
    </source>
</evidence>
<evidence type="ECO:0000313" key="2">
    <source>
        <dbReference type="Proteomes" id="UP000011185"/>
    </source>
</evidence>
<sequence length="99" mass="11221">VVNDVVEYLVENAVESEQVRINEGLIDQEVQTTVTSRYGEYNRSSIVKEHVNGNVVDQETPRIISDVEGQVVNQNVVNVNNELRLFLRDQLSLANPKIQ</sequence>